<accession>A0A919WHT0</accession>
<feature type="transmembrane region" description="Helical" evidence="1">
    <location>
        <begin position="86"/>
        <end position="105"/>
    </location>
</feature>
<evidence type="ECO:0000313" key="3">
    <source>
        <dbReference type="Proteomes" id="UP000682111"/>
    </source>
</evidence>
<dbReference type="GO" id="GO:0019645">
    <property type="term" value="P:anaerobic electron transport chain"/>
    <property type="evidence" value="ECO:0007669"/>
    <property type="project" value="InterPro"/>
</dbReference>
<keyword evidence="1" id="KW-0812">Transmembrane</keyword>
<feature type="transmembrane region" description="Helical" evidence="1">
    <location>
        <begin position="222"/>
        <end position="241"/>
    </location>
</feature>
<proteinExistence type="predicted"/>
<dbReference type="GO" id="GO:0009390">
    <property type="term" value="C:dimethyl sulfoxide reductase complex"/>
    <property type="evidence" value="ECO:0007669"/>
    <property type="project" value="TreeGrafter"/>
</dbReference>
<keyword evidence="3" id="KW-1185">Reference proteome</keyword>
<feature type="transmembrane region" description="Helical" evidence="1">
    <location>
        <begin position="46"/>
        <end position="66"/>
    </location>
</feature>
<dbReference type="RefSeq" id="WP_212933568.1">
    <property type="nucleotide sequence ID" value="NZ_BORC01000003.1"/>
</dbReference>
<name>A0A919WHT0_9BACI</name>
<feature type="transmembrane region" description="Helical" evidence="1">
    <location>
        <begin position="181"/>
        <end position="202"/>
    </location>
</feature>
<keyword evidence="1" id="KW-0472">Membrane</keyword>
<gene>
    <name evidence="2" type="ORF">J27TS8_19440</name>
</gene>
<reference evidence="2" key="1">
    <citation type="submission" date="2021-03" db="EMBL/GenBank/DDBJ databases">
        <title>Antimicrobial resistance genes in bacteria isolated from Japanese honey, and their potential for conferring macrolide and lincosamide resistance in the American foulbrood pathogen Paenibacillus larvae.</title>
        <authorList>
            <person name="Okamoto M."/>
            <person name="Kumagai M."/>
            <person name="Kanamori H."/>
            <person name="Takamatsu D."/>
        </authorList>
    </citation>
    <scope>NUCLEOTIDE SEQUENCE</scope>
    <source>
        <strain evidence="2">J27TS8</strain>
    </source>
</reference>
<organism evidence="2 3">
    <name type="scientific">Robertmurraya siralis</name>
    <dbReference type="NCBI Taxonomy" id="77777"/>
    <lineage>
        <taxon>Bacteria</taxon>
        <taxon>Bacillati</taxon>
        <taxon>Bacillota</taxon>
        <taxon>Bacilli</taxon>
        <taxon>Bacillales</taxon>
        <taxon>Bacillaceae</taxon>
        <taxon>Robertmurraya</taxon>
    </lineage>
</organism>
<feature type="transmembrane region" description="Helical" evidence="1">
    <location>
        <begin position="148"/>
        <end position="169"/>
    </location>
</feature>
<keyword evidence="1" id="KW-1133">Transmembrane helix</keyword>
<evidence type="ECO:0000256" key="1">
    <source>
        <dbReference type="SAM" id="Phobius"/>
    </source>
</evidence>
<evidence type="ECO:0000313" key="2">
    <source>
        <dbReference type="EMBL" id="GIN61951.1"/>
    </source>
</evidence>
<feature type="transmembrane region" description="Helical" evidence="1">
    <location>
        <begin position="112"/>
        <end position="133"/>
    </location>
</feature>
<feature type="transmembrane region" description="Helical" evidence="1">
    <location>
        <begin position="253"/>
        <end position="275"/>
    </location>
</feature>
<dbReference type="GO" id="GO:0005886">
    <property type="term" value="C:plasma membrane"/>
    <property type="evidence" value="ECO:0007669"/>
    <property type="project" value="TreeGrafter"/>
</dbReference>
<dbReference type="EMBL" id="BORC01000003">
    <property type="protein sequence ID" value="GIN61951.1"/>
    <property type="molecule type" value="Genomic_DNA"/>
</dbReference>
<dbReference type="AlphaFoldDB" id="A0A919WHT0"/>
<dbReference type="Pfam" id="PF04976">
    <property type="entry name" value="DmsC"/>
    <property type="match status" value="1"/>
</dbReference>
<protein>
    <submittedName>
        <fullName evidence="2">DMSO reductase subunit C</fullName>
    </submittedName>
</protein>
<dbReference type="Proteomes" id="UP000682111">
    <property type="component" value="Unassembled WGS sequence"/>
</dbReference>
<comment type="caution">
    <text evidence="2">The sequence shown here is derived from an EMBL/GenBank/DDBJ whole genome shotgun (WGS) entry which is preliminary data.</text>
</comment>
<dbReference type="InterPro" id="IPR007059">
    <property type="entry name" value="DmsC"/>
</dbReference>
<dbReference type="PANTHER" id="PTHR38095">
    <property type="entry name" value="ANAEROBIC DIMETHYL SULFOXIDE REDUCTASE CHAIN YNFH"/>
    <property type="match status" value="1"/>
</dbReference>
<feature type="transmembrane region" description="Helical" evidence="1">
    <location>
        <begin position="6"/>
        <end position="26"/>
    </location>
</feature>
<dbReference type="PANTHER" id="PTHR38095:SF2">
    <property type="entry name" value="ANAEROBIC DIMETHYL SULFOXIDE REDUCTASE CHAIN C"/>
    <property type="match status" value="1"/>
</dbReference>
<dbReference type="GO" id="GO:0009389">
    <property type="term" value="F:dimethyl sulfoxide reductase activity"/>
    <property type="evidence" value="ECO:0007669"/>
    <property type="project" value="TreeGrafter"/>
</dbReference>
<sequence length="277" mass="29894">MHEWALLLFTVCLQIAIGGMLTLAIFYKKINQWGEETTFKAMRIPLIVIAALSLVGLIASFAHLGTPSHALNSIRNLGSSWMSREILVTGLFIGAACVTAGLAFVQKKVHHWLLILSALIGLMDIYCMAMIYANSLVSGWNSVHTFTSFYGTAFVLGPVLVASLLAPLLKDKEQSLIKTAFYIALGGIALQLIGVALFGSVLPEVNMIEGTNALASLADYQTTVAIRWIIEIMGAAFLGYLSMAKQGKVSVSFAYVALAVLVFAEGMSRYVFYVLGA</sequence>